<dbReference type="InterPro" id="IPR002347">
    <property type="entry name" value="SDR_fam"/>
</dbReference>
<dbReference type="AlphaFoldDB" id="A0A834LYD7"/>
<dbReference type="Pfam" id="PF00106">
    <property type="entry name" value="adh_short"/>
    <property type="match status" value="1"/>
</dbReference>
<sequence>MDIIAGKVAIITGGATGIGAAYAKELFKRGLKGATLSDIDDRGQQLAKDLSCCYGDGKVIFIKADVTDKKAFENVFETTKKQFKQLDVVINNAGILRDKIWDSMIDINLKGTVTGSLLGIKHMGKNNGGCGGTIVNTASILGLQPLSGCPVYTGTKHFVIGFTRSMGTKYWFDLTGIRFLTICPGVTSTPMISDAEQWVFEGFPGLGKTLAHQLGSMIPQSTECLAYGLNTILNEGENGSVWVGEEAKPIYQAFIPDRRTFKKDASHCP</sequence>
<comment type="similarity">
    <text evidence="1 3">Belongs to the short-chain dehydrogenases/reductases (SDR) family.</text>
</comment>
<evidence type="ECO:0000313" key="4">
    <source>
        <dbReference type="EMBL" id="KAF7264851.1"/>
    </source>
</evidence>
<dbReference type="InterPro" id="IPR036291">
    <property type="entry name" value="NAD(P)-bd_dom_sf"/>
</dbReference>
<dbReference type="EMBL" id="JAACXV010015722">
    <property type="protein sequence ID" value="KAF7264851.1"/>
    <property type="molecule type" value="Genomic_DNA"/>
</dbReference>
<gene>
    <name evidence="4" type="ORF">GWI33_022033</name>
</gene>
<evidence type="ECO:0000256" key="3">
    <source>
        <dbReference type="RuleBase" id="RU000363"/>
    </source>
</evidence>
<keyword evidence="2" id="KW-0560">Oxidoreductase</keyword>
<dbReference type="Proteomes" id="UP000625711">
    <property type="component" value="Unassembled WGS sequence"/>
</dbReference>
<protein>
    <recommendedName>
        <fullName evidence="6">15-hydroxyprostaglandin dehydrogenase</fullName>
    </recommendedName>
</protein>
<evidence type="ECO:0000256" key="2">
    <source>
        <dbReference type="ARBA" id="ARBA00023002"/>
    </source>
</evidence>
<evidence type="ECO:0008006" key="6">
    <source>
        <dbReference type="Google" id="ProtNLM"/>
    </source>
</evidence>
<dbReference type="GO" id="GO:0005737">
    <property type="term" value="C:cytoplasm"/>
    <property type="evidence" value="ECO:0007669"/>
    <property type="project" value="TreeGrafter"/>
</dbReference>
<evidence type="ECO:0000256" key="1">
    <source>
        <dbReference type="ARBA" id="ARBA00006484"/>
    </source>
</evidence>
<comment type="caution">
    <text evidence="4">The sequence shown here is derived from an EMBL/GenBank/DDBJ whole genome shotgun (WGS) entry which is preliminary data.</text>
</comment>
<reference evidence="4" key="1">
    <citation type="submission" date="2020-08" db="EMBL/GenBank/DDBJ databases">
        <title>Genome sequencing and assembly of the red palm weevil Rhynchophorus ferrugineus.</title>
        <authorList>
            <person name="Dias G.B."/>
            <person name="Bergman C.M."/>
            <person name="Manee M."/>
        </authorList>
    </citation>
    <scope>NUCLEOTIDE SEQUENCE</scope>
    <source>
        <strain evidence="4">AA-2017</strain>
        <tissue evidence="4">Whole larva</tissue>
    </source>
</reference>
<dbReference type="OrthoDB" id="417891at2759"/>
<dbReference type="Gene3D" id="3.40.50.720">
    <property type="entry name" value="NAD(P)-binding Rossmann-like Domain"/>
    <property type="match status" value="1"/>
</dbReference>
<dbReference type="PRINTS" id="PR00081">
    <property type="entry name" value="GDHRDH"/>
</dbReference>
<evidence type="ECO:0000313" key="5">
    <source>
        <dbReference type="Proteomes" id="UP000625711"/>
    </source>
</evidence>
<accession>A0A834LYD7</accession>
<name>A0A834LYD7_RHYFE</name>
<dbReference type="PANTHER" id="PTHR44229">
    <property type="entry name" value="15-HYDROXYPROSTAGLANDIN DEHYDROGENASE [NAD(+)]"/>
    <property type="match status" value="1"/>
</dbReference>
<dbReference type="PANTHER" id="PTHR44229:SF8">
    <property type="entry name" value="ALCOHOL DEHYDROGENASE-RELATED"/>
    <property type="match status" value="1"/>
</dbReference>
<proteinExistence type="inferred from homology"/>
<dbReference type="FunFam" id="3.40.50.720:FF:000149">
    <property type="entry name" value="15-hydroxyprostaglandin dehydrogenase [NAD(+)]"/>
    <property type="match status" value="1"/>
</dbReference>
<dbReference type="GO" id="GO:0016616">
    <property type="term" value="F:oxidoreductase activity, acting on the CH-OH group of donors, NAD or NADP as acceptor"/>
    <property type="evidence" value="ECO:0007669"/>
    <property type="project" value="TreeGrafter"/>
</dbReference>
<dbReference type="PROSITE" id="PS00061">
    <property type="entry name" value="ADH_SHORT"/>
    <property type="match status" value="1"/>
</dbReference>
<keyword evidence="5" id="KW-1185">Reference proteome</keyword>
<organism evidence="4 5">
    <name type="scientific">Rhynchophorus ferrugineus</name>
    <name type="common">Red palm weevil</name>
    <name type="synonym">Curculio ferrugineus</name>
    <dbReference type="NCBI Taxonomy" id="354439"/>
    <lineage>
        <taxon>Eukaryota</taxon>
        <taxon>Metazoa</taxon>
        <taxon>Ecdysozoa</taxon>
        <taxon>Arthropoda</taxon>
        <taxon>Hexapoda</taxon>
        <taxon>Insecta</taxon>
        <taxon>Pterygota</taxon>
        <taxon>Neoptera</taxon>
        <taxon>Endopterygota</taxon>
        <taxon>Coleoptera</taxon>
        <taxon>Polyphaga</taxon>
        <taxon>Cucujiformia</taxon>
        <taxon>Curculionidae</taxon>
        <taxon>Dryophthorinae</taxon>
        <taxon>Rhynchophorus</taxon>
    </lineage>
</organism>
<dbReference type="SUPFAM" id="SSF51735">
    <property type="entry name" value="NAD(P)-binding Rossmann-fold domains"/>
    <property type="match status" value="1"/>
</dbReference>
<dbReference type="InterPro" id="IPR020904">
    <property type="entry name" value="Sc_DH/Rdtase_CS"/>
</dbReference>
<dbReference type="PRINTS" id="PR00080">
    <property type="entry name" value="SDRFAMILY"/>
</dbReference>